<name>A0ABT8N6C7_9BACL</name>
<comment type="caution">
    <text evidence="3">The sequence shown here is derived from an EMBL/GenBank/DDBJ whole genome shotgun (WGS) entry which is preliminary data.</text>
</comment>
<dbReference type="Proteomes" id="UP001172055">
    <property type="component" value="Unassembled WGS sequence"/>
</dbReference>
<protein>
    <submittedName>
        <fullName evidence="3">DUF5658 family protein</fullName>
    </submittedName>
</protein>
<keyword evidence="1" id="KW-0812">Transmembrane</keyword>
<sequence length="107" mass="12360">MIAVEQKTPLKNYIWVLIILNIFDGMLTYFGLALGVITEANPLLSSFSPISIFMIKMLLSLCLFGLLFTPFVFIQSDKWRFFLISTNALYFTILLLHFFWILLLLAS</sequence>
<feature type="transmembrane region" description="Helical" evidence="1">
    <location>
        <begin position="12"/>
        <end position="38"/>
    </location>
</feature>
<dbReference type="InterPro" id="IPR043717">
    <property type="entry name" value="DUF5658"/>
</dbReference>
<evidence type="ECO:0000256" key="1">
    <source>
        <dbReference type="SAM" id="Phobius"/>
    </source>
</evidence>
<dbReference type="Pfam" id="PF18902">
    <property type="entry name" value="DUF5658"/>
    <property type="match status" value="1"/>
</dbReference>
<feature type="domain" description="DUF5658" evidence="2">
    <location>
        <begin position="15"/>
        <end position="102"/>
    </location>
</feature>
<evidence type="ECO:0000259" key="2">
    <source>
        <dbReference type="Pfam" id="PF18902"/>
    </source>
</evidence>
<feature type="transmembrane region" description="Helical" evidence="1">
    <location>
        <begin position="81"/>
        <end position="106"/>
    </location>
</feature>
<keyword evidence="1" id="KW-0472">Membrane</keyword>
<keyword evidence="1" id="KW-1133">Transmembrane helix</keyword>
<dbReference type="EMBL" id="JAUJWV010000004">
    <property type="protein sequence ID" value="MDN7243435.1"/>
    <property type="molecule type" value="Genomic_DNA"/>
</dbReference>
<evidence type="ECO:0000313" key="4">
    <source>
        <dbReference type="Proteomes" id="UP001172055"/>
    </source>
</evidence>
<proteinExistence type="predicted"/>
<evidence type="ECO:0000313" key="3">
    <source>
        <dbReference type="EMBL" id="MDN7243435.1"/>
    </source>
</evidence>
<keyword evidence="4" id="KW-1185">Reference proteome</keyword>
<dbReference type="RefSeq" id="WP_300987675.1">
    <property type="nucleotide sequence ID" value="NZ_CP129236.1"/>
</dbReference>
<feature type="transmembrane region" description="Helical" evidence="1">
    <location>
        <begin position="50"/>
        <end position="74"/>
    </location>
</feature>
<accession>A0ABT8N6C7</accession>
<organism evidence="3 4">
    <name type="scientific">Planococcus shixiaomingii</name>
    <dbReference type="NCBI Taxonomy" id="3058393"/>
    <lineage>
        <taxon>Bacteria</taxon>
        <taxon>Bacillati</taxon>
        <taxon>Bacillota</taxon>
        <taxon>Bacilli</taxon>
        <taxon>Bacillales</taxon>
        <taxon>Caryophanaceae</taxon>
        <taxon>Planococcus</taxon>
    </lineage>
</organism>
<gene>
    <name evidence="3" type="ORF">QWY14_16720</name>
</gene>
<reference evidence="3 4" key="1">
    <citation type="submission" date="2023-06" db="EMBL/GenBank/DDBJ databases">
        <title>Novel species in genus Planococcus.</title>
        <authorList>
            <person name="Ning S."/>
        </authorList>
    </citation>
    <scope>NUCLEOTIDE SEQUENCE [LARGE SCALE GENOMIC DNA]</scope>
    <source>
        <strain evidence="3 4">N028</strain>
    </source>
</reference>